<evidence type="ECO:0000259" key="4">
    <source>
        <dbReference type="Pfam" id="PF02872"/>
    </source>
</evidence>
<keyword evidence="6" id="KW-1185">Reference proteome</keyword>
<dbReference type="InterPro" id="IPR036907">
    <property type="entry name" value="5'-Nucleotdase_C_sf"/>
</dbReference>
<dbReference type="InterPro" id="IPR029052">
    <property type="entry name" value="Metallo-depent_PP-like"/>
</dbReference>
<evidence type="ECO:0000259" key="3">
    <source>
        <dbReference type="Pfam" id="PF00149"/>
    </source>
</evidence>
<dbReference type="GO" id="GO:0008253">
    <property type="term" value="F:5'-nucleotidase activity"/>
    <property type="evidence" value="ECO:0007669"/>
    <property type="project" value="TreeGrafter"/>
</dbReference>
<accession>A0A1I0EGA8</accession>
<dbReference type="SUPFAM" id="SSF55816">
    <property type="entry name" value="5'-nucleotidase (syn. UDP-sugar hydrolase), C-terminal domain"/>
    <property type="match status" value="1"/>
</dbReference>
<dbReference type="PANTHER" id="PTHR11575">
    <property type="entry name" value="5'-NUCLEOTIDASE-RELATED"/>
    <property type="match status" value="1"/>
</dbReference>
<dbReference type="OrthoDB" id="9803927at2"/>
<dbReference type="Pfam" id="PF02872">
    <property type="entry name" value="5_nucleotid_C"/>
    <property type="match status" value="1"/>
</dbReference>
<organism evidence="5 6">
    <name type="scientific">Thorsellia anophelis DSM 18579</name>
    <dbReference type="NCBI Taxonomy" id="1123402"/>
    <lineage>
        <taxon>Bacteria</taxon>
        <taxon>Pseudomonadati</taxon>
        <taxon>Pseudomonadota</taxon>
        <taxon>Gammaproteobacteria</taxon>
        <taxon>Enterobacterales</taxon>
        <taxon>Thorselliaceae</taxon>
        <taxon>Thorsellia</taxon>
    </lineage>
</organism>
<keyword evidence="2" id="KW-0547">Nucleotide-binding</keyword>
<reference evidence="6" key="1">
    <citation type="submission" date="2016-10" db="EMBL/GenBank/DDBJ databases">
        <authorList>
            <person name="Varghese N."/>
            <person name="Submissions S."/>
        </authorList>
    </citation>
    <scope>NUCLEOTIDE SEQUENCE [LARGE SCALE GENOMIC DNA]</scope>
    <source>
        <strain evidence="6">DSM 18579</strain>
    </source>
</reference>
<dbReference type="PRINTS" id="PR01607">
    <property type="entry name" value="APYRASEFAMLY"/>
</dbReference>
<dbReference type="SUPFAM" id="SSF56300">
    <property type="entry name" value="Metallo-dependent phosphatases"/>
    <property type="match status" value="1"/>
</dbReference>
<feature type="domain" description="Calcineurin-like phosphoesterase" evidence="3">
    <location>
        <begin position="38"/>
        <end position="258"/>
    </location>
</feature>
<name>A0A1I0EGA8_9GAMM</name>
<dbReference type="Gene3D" id="3.60.21.10">
    <property type="match status" value="1"/>
</dbReference>
<evidence type="ECO:0000256" key="1">
    <source>
        <dbReference type="ARBA" id="ARBA00022729"/>
    </source>
</evidence>
<dbReference type="InterPro" id="IPR006179">
    <property type="entry name" value="5_nucleotidase/apyrase"/>
</dbReference>
<dbReference type="GO" id="GO:0000166">
    <property type="term" value="F:nucleotide binding"/>
    <property type="evidence" value="ECO:0007669"/>
    <property type="project" value="UniProtKB-KW"/>
</dbReference>
<protein>
    <submittedName>
        <fullName evidence="5">5'-nucleotidase / UDP-sugar diphosphatase</fullName>
    </submittedName>
</protein>
<dbReference type="GO" id="GO:0030288">
    <property type="term" value="C:outer membrane-bounded periplasmic space"/>
    <property type="evidence" value="ECO:0007669"/>
    <property type="project" value="TreeGrafter"/>
</dbReference>
<dbReference type="GO" id="GO:0008768">
    <property type="term" value="F:UDP-sugar diphosphatase activity"/>
    <property type="evidence" value="ECO:0007669"/>
    <property type="project" value="TreeGrafter"/>
</dbReference>
<dbReference type="RefSeq" id="WP_093321408.1">
    <property type="nucleotide sequence ID" value="NZ_FOHV01000026.1"/>
</dbReference>
<comment type="similarity">
    <text evidence="2">Belongs to the 5'-nucleotidase family.</text>
</comment>
<dbReference type="InterPro" id="IPR004843">
    <property type="entry name" value="Calcineurin-like_PHP"/>
</dbReference>
<dbReference type="Proteomes" id="UP000242642">
    <property type="component" value="Unassembled WGS sequence"/>
</dbReference>
<dbReference type="EMBL" id="FOHV01000026">
    <property type="protein sequence ID" value="SET44348.1"/>
    <property type="molecule type" value="Genomic_DNA"/>
</dbReference>
<evidence type="ECO:0000256" key="2">
    <source>
        <dbReference type="RuleBase" id="RU362119"/>
    </source>
</evidence>
<evidence type="ECO:0000313" key="5">
    <source>
        <dbReference type="EMBL" id="SET44348.1"/>
    </source>
</evidence>
<dbReference type="AlphaFoldDB" id="A0A1I0EGA8"/>
<dbReference type="PANTHER" id="PTHR11575:SF46">
    <property type="entry name" value="PROTEIN USHA"/>
    <property type="match status" value="1"/>
</dbReference>
<keyword evidence="2" id="KW-0378">Hydrolase</keyword>
<keyword evidence="1" id="KW-0732">Signal</keyword>
<dbReference type="GO" id="GO:0009166">
    <property type="term" value="P:nucleotide catabolic process"/>
    <property type="evidence" value="ECO:0007669"/>
    <property type="project" value="InterPro"/>
</dbReference>
<proteinExistence type="inferred from homology"/>
<dbReference type="InterPro" id="IPR008334">
    <property type="entry name" value="5'-Nucleotdase_C"/>
</dbReference>
<evidence type="ECO:0000313" key="6">
    <source>
        <dbReference type="Proteomes" id="UP000242642"/>
    </source>
</evidence>
<dbReference type="STRING" id="1123402.SAMN02583745_02381"/>
<sequence length="558" mass="62415">MLIYKNYYIGCFAVFLLGLSMLPKISMAYEKDKTYRVTILHTNDHHGATWASNIGEAGLAARMTLIESIKKDVFKQGGDVILLDAGDFNTGNPFSEVLLAEPDIKGMNLIGYEAMTIGDHELDNPLSALKQQEQWADFPFLSANIYHKGTNTRVFKPFTMLNKSGLNIAVVGLTTEDLTRFSYIEYTDNLEVRSPVDETIKAIDELHSSQSPDITIGLTHLGYDNTAKSNTKGLGDVTLANSLPTGMLDFIIGGHSHDAICIPEPNTQSTNNKTVNKCLPDFKNNIWIMQAGELGRYVGRADIEFINGKTKLVHYELIPVNHMNEYLGHDDAPVIEFISSPITPSKKMQALLETYYETAINKLNNDTVGFVDETLENINPAPDPSGKRKQTHLSQLILTAMIEKTGADLAIIEPQNISQSIQAGNILYDQIRYALMPWGGFRIIDLNETKLVFVDLTAKELEDYLKVINENPYFIDQIFTLTNHPSLRNIKGKNIQLDKNKKYRLATLEAYSLGKASYAQINHHPNFVNTGMLISKVVRDYIEKNSPLKASDYTPPIE</sequence>
<dbReference type="Pfam" id="PF00149">
    <property type="entry name" value="Metallophos"/>
    <property type="match status" value="1"/>
</dbReference>
<gene>
    <name evidence="5" type="ORF">SAMN02583745_02381</name>
</gene>
<dbReference type="Gene3D" id="3.90.780.10">
    <property type="entry name" value="5'-Nucleotidase, C-terminal domain"/>
    <property type="match status" value="1"/>
</dbReference>
<feature type="domain" description="5'-Nucleotidase C-terminal" evidence="4">
    <location>
        <begin position="384"/>
        <end position="516"/>
    </location>
</feature>